<comment type="subunit">
    <text evidence="2">Homotrimer.</text>
</comment>
<keyword evidence="8" id="KW-0626">Porin</keyword>
<evidence type="ECO:0000256" key="5">
    <source>
        <dbReference type="ARBA" id="ARBA00022692"/>
    </source>
</evidence>
<feature type="domain" description="Porin" evidence="12">
    <location>
        <begin position="18"/>
        <end position="335"/>
    </location>
</feature>
<dbReference type="GO" id="GO:0015288">
    <property type="term" value="F:porin activity"/>
    <property type="evidence" value="ECO:0007669"/>
    <property type="project" value="UniProtKB-KW"/>
</dbReference>
<dbReference type="STRING" id="68895.RR42_s2688"/>
<organism evidence="13 14">
    <name type="scientific">Cupriavidus basilensis</name>
    <dbReference type="NCBI Taxonomy" id="68895"/>
    <lineage>
        <taxon>Bacteria</taxon>
        <taxon>Pseudomonadati</taxon>
        <taxon>Pseudomonadota</taxon>
        <taxon>Betaproteobacteria</taxon>
        <taxon>Burkholderiales</taxon>
        <taxon>Burkholderiaceae</taxon>
        <taxon>Cupriavidus</taxon>
    </lineage>
</organism>
<keyword evidence="10" id="KW-0998">Cell outer membrane</keyword>
<dbReference type="GO" id="GO:0046930">
    <property type="term" value="C:pore complex"/>
    <property type="evidence" value="ECO:0007669"/>
    <property type="project" value="UniProtKB-KW"/>
</dbReference>
<feature type="signal peptide" evidence="11">
    <location>
        <begin position="1"/>
        <end position="26"/>
    </location>
</feature>
<keyword evidence="14" id="KW-1185">Reference proteome</keyword>
<keyword evidence="6 11" id="KW-0732">Signal</keyword>
<evidence type="ECO:0000256" key="6">
    <source>
        <dbReference type="ARBA" id="ARBA00022729"/>
    </source>
</evidence>
<evidence type="ECO:0000313" key="14">
    <source>
        <dbReference type="Proteomes" id="UP000031843"/>
    </source>
</evidence>
<dbReference type="OrthoDB" id="8982743at2"/>
<dbReference type="Gene3D" id="2.40.160.10">
    <property type="entry name" value="Porin"/>
    <property type="match status" value="1"/>
</dbReference>
<dbReference type="InterPro" id="IPR050298">
    <property type="entry name" value="Gram-neg_bact_OMP"/>
</dbReference>
<comment type="subcellular location">
    <subcellularLocation>
        <location evidence="1">Cell outer membrane</location>
        <topology evidence="1">Multi-pass membrane protein</topology>
    </subcellularLocation>
</comment>
<sequence length="372" mass="38747">MKTTKTVKARWLLALPCLGFGAGACAQSSVSLFGMLDAGVTYVSNQSGKRGVLLDTGVYVPSIFGMRGNEDIGAGNKVFFELASQFSNDNGATIPSNGSLFARQALVGLGNVSWGKISLGNQYDFMTESLLFGGLDGGLLYGGFYNFRNGPFTGLGIPNNPTGATDFDRVGASTRVANSVKYVTPSIGGFTLGALYGFGEVAGSITSGRTASAGVNYERGPLALGAAVTDARYSAINNGRDGIRNVGVGAHYGFPSVLAHILYTNTRNTLSGAMVNVVQAGANWTLSGALTLGANYQWMKGNAQLSHNKAQQITSTLMYALSKRTSVYLEGVYQHAAGDHGAQAWINGLFGPDAASSGSSQTIGRIGMATRF</sequence>
<proteinExistence type="predicted"/>
<keyword evidence="9" id="KW-0472">Membrane</keyword>
<dbReference type="EMBL" id="CP010537">
    <property type="protein sequence ID" value="AJG24270.1"/>
    <property type="molecule type" value="Genomic_DNA"/>
</dbReference>
<evidence type="ECO:0000313" key="13">
    <source>
        <dbReference type="EMBL" id="AJG24270.1"/>
    </source>
</evidence>
<dbReference type="SUPFAM" id="SSF56935">
    <property type="entry name" value="Porins"/>
    <property type="match status" value="1"/>
</dbReference>
<name>A0A0C4YP52_9BURK</name>
<keyword evidence="7" id="KW-0406">Ion transport</keyword>
<evidence type="ECO:0000256" key="11">
    <source>
        <dbReference type="SAM" id="SignalP"/>
    </source>
</evidence>
<keyword evidence="5" id="KW-0812">Transmembrane</keyword>
<dbReference type="Proteomes" id="UP000031843">
    <property type="component" value="Chromosome secondary"/>
</dbReference>
<dbReference type="AlphaFoldDB" id="A0A0C4YP52"/>
<evidence type="ECO:0000256" key="4">
    <source>
        <dbReference type="ARBA" id="ARBA00022452"/>
    </source>
</evidence>
<dbReference type="InterPro" id="IPR023614">
    <property type="entry name" value="Porin_dom_sf"/>
</dbReference>
<keyword evidence="4" id="KW-1134">Transmembrane beta strand</keyword>
<evidence type="ECO:0000256" key="8">
    <source>
        <dbReference type="ARBA" id="ARBA00023114"/>
    </source>
</evidence>
<dbReference type="Pfam" id="PF13609">
    <property type="entry name" value="Porin_4"/>
    <property type="match status" value="1"/>
</dbReference>
<gene>
    <name evidence="13" type="ORF">RR42_s2688</name>
</gene>
<evidence type="ECO:0000256" key="3">
    <source>
        <dbReference type="ARBA" id="ARBA00022448"/>
    </source>
</evidence>
<dbReference type="PANTHER" id="PTHR34501:SF9">
    <property type="entry name" value="MAJOR OUTER MEMBRANE PROTEIN P.IA"/>
    <property type="match status" value="1"/>
</dbReference>
<keyword evidence="3" id="KW-0813">Transport</keyword>
<evidence type="ECO:0000256" key="7">
    <source>
        <dbReference type="ARBA" id="ARBA00023065"/>
    </source>
</evidence>
<evidence type="ECO:0000256" key="1">
    <source>
        <dbReference type="ARBA" id="ARBA00004571"/>
    </source>
</evidence>
<evidence type="ECO:0000259" key="12">
    <source>
        <dbReference type="Pfam" id="PF13609"/>
    </source>
</evidence>
<protein>
    <submittedName>
        <fullName evidence="13">Outer membrane protein (Porin)</fullName>
    </submittedName>
</protein>
<accession>A0A0C4YP52</accession>
<reference evidence="13 14" key="1">
    <citation type="journal article" date="2015" name="Genome Announc.">
        <title>Complete Genome Sequence of Cupriavidus basilensis 4G11, Isolated from the Oak Ridge Field Research Center Site.</title>
        <authorList>
            <person name="Ray J."/>
            <person name="Waters R.J."/>
            <person name="Skerker J.M."/>
            <person name="Kuehl J.V."/>
            <person name="Price M.N."/>
            <person name="Huang J."/>
            <person name="Chakraborty R."/>
            <person name="Arkin A.P."/>
            <person name="Deutschbauer A."/>
        </authorList>
    </citation>
    <scope>NUCLEOTIDE SEQUENCE [LARGE SCALE GENOMIC DNA]</scope>
    <source>
        <strain evidence="13">4G11</strain>
    </source>
</reference>
<evidence type="ECO:0000256" key="2">
    <source>
        <dbReference type="ARBA" id="ARBA00011233"/>
    </source>
</evidence>
<dbReference type="GO" id="GO:0006811">
    <property type="term" value="P:monoatomic ion transport"/>
    <property type="evidence" value="ECO:0007669"/>
    <property type="project" value="UniProtKB-KW"/>
</dbReference>
<dbReference type="GO" id="GO:0009279">
    <property type="term" value="C:cell outer membrane"/>
    <property type="evidence" value="ECO:0007669"/>
    <property type="project" value="UniProtKB-SubCell"/>
</dbReference>
<dbReference type="RefSeq" id="WP_082055199.1">
    <property type="nucleotide sequence ID" value="NZ_CP010537.1"/>
</dbReference>
<dbReference type="CDD" id="cd00342">
    <property type="entry name" value="gram_neg_porins"/>
    <property type="match status" value="1"/>
</dbReference>
<dbReference type="PROSITE" id="PS51257">
    <property type="entry name" value="PROKAR_LIPOPROTEIN"/>
    <property type="match status" value="1"/>
</dbReference>
<dbReference type="KEGG" id="cbw:RR42_s2688"/>
<evidence type="ECO:0000256" key="10">
    <source>
        <dbReference type="ARBA" id="ARBA00023237"/>
    </source>
</evidence>
<feature type="chain" id="PRO_5002173993" evidence="11">
    <location>
        <begin position="27"/>
        <end position="372"/>
    </location>
</feature>
<dbReference type="InterPro" id="IPR033900">
    <property type="entry name" value="Gram_neg_porin_domain"/>
</dbReference>
<evidence type="ECO:0000256" key="9">
    <source>
        <dbReference type="ARBA" id="ARBA00023136"/>
    </source>
</evidence>
<dbReference type="PANTHER" id="PTHR34501">
    <property type="entry name" value="PROTEIN YDDL-RELATED"/>
    <property type="match status" value="1"/>
</dbReference>